<evidence type="ECO:0000256" key="1">
    <source>
        <dbReference type="SAM" id="MobiDB-lite"/>
    </source>
</evidence>
<evidence type="ECO:0000313" key="2">
    <source>
        <dbReference type="EMBL" id="GAA3876767.1"/>
    </source>
</evidence>
<dbReference type="EMBL" id="BAABDF010000007">
    <property type="protein sequence ID" value="GAA3876767.1"/>
    <property type="molecule type" value="Genomic_DNA"/>
</dbReference>
<protein>
    <submittedName>
        <fullName evidence="2">Uncharacterized protein</fullName>
    </submittedName>
</protein>
<keyword evidence="3" id="KW-1185">Reference proteome</keyword>
<dbReference type="Proteomes" id="UP001399917">
    <property type="component" value="Unassembled WGS sequence"/>
</dbReference>
<comment type="caution">
    <text evidence="2">The sequence shown here is derived from an EMBL/GenBank/DDBJ whole genome shotgun (WGS) entry which is preliminary data.</text>
</comment>
<feature type="compositionally biased region" description="Pro residues" evidence="1">
    <location>
        <begin position="208"/>
        <end position="218"/>
    </location>
</feature>
<gene>
    <name evidence="2" type="ORF">GCM10022404_28130</name>
</gene>
<reference evidence="3" key="1">
    <citation type="journal article" date="2019" name="Int. J. Syst. Evol. Microbiol.">
        <title>The Global Catalogue of Microorganisms (GCM) 10K type strain sequencing project: providing services to taxonomists for standard genome sequencing and annotation.</title>
        <authorList>
            <consortium name="The Broad Institute Genomics Platform"/>
            <consortium name="The Broad Institute Genome Sequencing Center for Infectious Disease"/>
            <person name="Wu L."/>
            <person name="Ma J."/>
        </authorList>
    </citation>
    <scope>NUCLEOTIDE SEQUENCE [LARGE SCALE GENOMIC DNA]</scope>
    <source>
        <strain evidence="3">JCM 17190</strain>
    </source>
</reference>
<evidence type="ECO:0000313" key="3">
    <source>
        <dbReference type="Proteomes" id="UP001399917"/>
    </source>
</evidence>
<feature type="region of interest" description="Disordered" evidence="1">
    <location>
        <begin position="178"/>
        <end position="371"/>
    </location>
</feature>
<name>A0ABP7KGH0_9RHOB</name>
<feature type="compositionally biased region" description="Pro residues" evidence="1">
    <location>
        <begin position="242"/>
        <end position="259"/>
    </location>
</feature>
<feature type="compositionally biased region" description="Pro residues" evidence="1">
    <location>
        <begin position="330"/>
        <end position="365"/>
    </location>
</feature>
<organism evidence="2 3">
    <name type="scientific">Celeribacter arenosi</name>
    <dbReference type="NCBI Taxonomy" id="792649"/>
    <lineage>
        <taxon>Bacteria</taxon>
        <taxon>Pseudomonadati</taxon>
        <taxon>Pseudomonadota</taxon>
        <taxon>Alphaproteobacteria</taxon>
        <taxon>Rhodobacterales</taxon>
        <taxon>Roseobacteraceae</taxon>
        <taxon>Celeribacter</taxon>
    </lineage>
</organism>
<accession>A0ABP7KGH0</accession>
<dbReference type="RefSeq" id="WP_344848129.1">
    <property type="nucleotide sequence ID" value="NZ_BAABDF010000007.1"/>
</dbReference>
<proteinExistence type="predicted"/>
<sequence length="654" mass="69300">MITPHTTAPSAQPHLSAHRTIRVNASRAMVDQREPSLSFQISAPASQYFDVVIATDPALFAPTAAHRRTAKNFRISRQDFEGEAIEIETGFYMLPRAFLRDVISLDPRPTRLFYLAIGYADDTGRDPVYSTALDHLDTAPSVILSESLSAASLSHVLGVRVEQLGLLGRSGRVVRPMQDAQSVEMPRMIGGLPISRRSSPVRQIATPPSDPAPAPSPAPITSQPVPAPIQNSAKAPVEDTPPKPVLPEPPHPPHPPHPPVASDTPARMPTAPAADFVDEDTAYGNGAGESQTDGSGFRDLDASPAPSATVPYDDGFGAMSFSAQETDETPIPPLDPVPNTVPDPVPDTVPHATPAPSPTAPPPSQAPASGDGAEALVELAIQRGAGNRYDALNLDGAFRGRFGTDHPYYHTAHEGLRFGPHQASQDSGELGELLSLMREADPASFDRIFGAESEALITMTTAAGPASHDVPGGRSARVQPIAGHDIWEDPWASRFREAGQHPPFQSAMRAQIITRRWEPVAPIGEALGLTDTQGRAMLLMLALHLGVEGTRRAVRHAINPFDAPAKTAAALEALGHASLDGYQRAKGLPTSDNIDEATHFALIADLRALGPDSPVAVPDREAAKDLLITSQPPGALGDALLKLRTDTALADGEV</sequence>